<evidence type="ECO:0000313" key="1">
    <source>
        <dbReference type="EMBL" id="MBB6170970.1"/>
    </source>
</evidence>
<dbReference type="SUPFAM" id="SSF50494">
    <property type="entry name" value="Trypsin-like serine proteases"/>
    <property type="match status" value="1"/>
</dbReference>
<dbReference type="RefSeq" id="WP_184074011.1">
    <property type="nucleotide sequence ID" value="NZ_JACHDS010000001.1"/>
</dbReference>
<name>A0A7W9YFG1_9ACTN</name>
<dbReference type="InterPro" id="IPR043504">
    <property type="entry name" value="Peptidase_S1_PA_chymotrypsin"/>
</dbReference>
<dbReference type="AlphaFoldDB" id="A0A7W9YFG1"/>
<reference evidence="1 2" key="1">
    <citation type="submission" date="2020-08" db="EMBL/GenBank/DDBJ databases">
        <title>Sequencing the genomes of 1000 actinobacteria strains.</title>
        <authorList>
            <person name="Klenk H.-P."/>
        </authorList>
    </citation>
    <scope>NUCLEOTIDE SEQUENCE [LARGE SCALE GENOMIC DNA]</scope>
    <source>
        <strain evidence="1 2">DSM 46659</strain>
    </source>
</reference>
<evidence type="ECO:0008006" key="3">
    <source>
        <dbReference type="Google" id="ProtNLM"/>
    </source>
</evidence>
<evidence type="ECO:0000313" key="2">
    <source>
        <dbReference type="Proteomes" id="UP000546642"/>
    </source>
</evidence>
<dbReference type="EMBL" id="JACHDS010000001">
    <property type="protein sequence ID" value="MBB6170970.1"/>
    <property type="molecule type" value="Genomic_DNA"/>
</dbReference>
<dbReference type="Gene3D" id="2.40.10.10">
    <property type="entry name" value="Trypsin-like serine proteases"/>
    <property type="match status" value="1"/>
</dbReference>
<comment type="caution">
    <text evidence="1">The sequence shown here is derived from an EMBL/GenBank/DDBJ whole genome shotgun (WGS) entry which is preliminary data.</text>
</comment>
<protein>
    <recommendedName>
        <fullName evidence="3">Serine protease</fullName>
    </recommendedName>
</protein>
<gene>
    <name evidence="1" type="ORF">HNR23_001030</name>
</gene>
<sequence>MHLDSCRELKRSLRERATALAADTAVPWVAVGVERTAPGDYVLAVRVRDTASAGPLLARIADEARGEVDVVEVGEIRALGGALSPGELQKIHRPLIPGCSVGHPDITAGTLGGFVTVGGVVHALSNNHVLGDSGQASPGDTVLQPGIADKGVDPRDRFGELTAMSALSTDRVNLLDAAIARIDDGIGHDAGRYPGGPVTGTEEEATEDVAVEKIGRTTGHTRGRITAFEVDGLRINFPHGELVFDDQLEISGRTGAFSDGGDSGSLIWTGEGRAAVGLLFAGSRFGGPDGTGLTYANPIRAVLEEFDARLVGS</sequence>
<dbReference type="InterPro" id="IPR009003">
    <property type="entry name" value="Peptidase_S1_PA"/>
</dbReference>
<proteinExistence type="predicted"/>
<organism evidence="1 2">
    <name type="scientific">Nocardiopsis mwathae</name>
    <dbReference type="NCBI Taxonomy" id="1472723"/>
    <lineage>
        <taxon>Bacteria</taxon>
        <taxon>Bacillati</taxon>
        <taxon>Actinomycetota</taxon>
        <taxon>Actinomycetes</taxon>
        <taxon>Streptosporangiales</taxon>
        <taxon>Nocardiopsidaceae</taxon>
        <taxon>Nocardiopsis</taxon>
    </lineage>
</organism>
<dbReference type="Proteomes" id="UP000546642">
    <property type="component" value="Unassembled WGS sequence"/>
</dbReference>
<keyword evidence="2" id="KW-1185">Reference proteome</keyword>
<accession>A0A7W9YFG1</accession>